<geneLocation type="mitochondrion" evidence="2"/>
<evidence type="ECO:0000313" key="2">
    <source>
        <dbReference type="EMBL" id="QDF64305.1"/>
    </source>
</evidence>
<dbReference type="AlphaFoldDB" id="A0A4Y6I400"/>
<evidence type="ECO:0000256" key="1">
    <source>
        <dbReference type="SAM" id="Phobius"/>
    </source>
</evidence>
<feature type="transmembrane region" description="Helical" evidence="1">
    <location>
        <begin position="83"/>
        <end position="103"/>
    </location>
</feature>
<sequence length="151" mass="17707">MLVFYVSLCVMFSFVFISLCFLCMEVLKSCFYFCLSVIFLAPLLCLGVVELGVYFVLLIFFSGILALMIYFCSLTLSESKSNMFLFFLLISSVCSMYSEYYLFYNWMLMDEVKFVYDDMNFFILLWLIGVLFSLLGFLSFNFVVKSCLRNM</sequence>
<reference evidence="2" key="1">
    <citation type="submission" date="2018-09" db="EMBL/GenBank/DDBJ databases">
        <authorList>
            <person name="Jesudoss Chelladurai J.R.J."/>
            <person name="Brewer M.T."/>
        </authorList>
    </citation>
    <scope>NUCLEOTIDE SEQUENCE</scope>
</reference>
<dbReference type="EMBL" id="MH931178">
    <property type="protein sequence ID" value="QDF64305.1"/>
    <property type="molecule type" value="Genomic_DNA"/>
</dbReference>
<feature type="transmembrane region" description="Helical" evidence="1">
    <location>
        <begin position="5"/>
        <end position="23"/>
    </location>
</feature>
<proteinExistence type="predicted"/>
<feature type="transmembrane region" description="Helical" evidence="1">
    <location>
        <begin position="123"/>
        <end position="144"/>
    </location>
</feature>
<protein>
    <submittedName>
        <fullName evidence="2">NADH dehydrogenase subunit 6</fullName>
    </submittedName>
</protein>
<keyword evidence="1" id="KW-0472">Membrane</keyword>
<gene>
    <name evidence="2" type="primary">ND6</name>
</gene>
<organism evidence="2">
    <name type="scientific">Physaloptera rara</name>
    <dbReference type="NCBI Taxonomy" id="2358290"/>
    <lineage>
        <taxon>Eukaryota</taxon>
        <taxon>Metazoa</taxon>
        <taxon>Ecdysozoa</taxon>
        <taxon>Nematoda</taxon>
        <taxon>Chromadorea</taxon>
        <taxon>Rhabditida</taxon>
        <taxon>Spirurina</taxon>
        <taxon>Spiruromorpha</taxon>
        <taxon>Physalopteroidea</taxon>
        <taxon>Physalopteridae</taxon>
        <taxon>Physaloptera</taxon>
    </lineage>
</organism>
<keyword evidence="1" id="KW-0812">Transmembrane</keyword>
<feature type="transmembrane region" description="Helical" evidence="1">
    <location>
        <begin position="55"/>
        <end position="76"/>
    </location>
</feature>
<feature type="transmembrane region" description="Helical" evidence="1">
    <location>
        <begin position="30"/>
        <end position="49"/>
    </location>
</feature>
<keyword evidence="2" id="KW-0496">Mitochondrion</keyword>
<accession>A0A4Y6I400</accession>
<name>A0A4Y6I400_9BILA</name>
<keyword evidence="1" id="KW-1133">Transmembrane helix</keyword>